<feature type="coiled-coil region" evidence="1">
    <location>
        <begin position="126"/>
        <end position="153"/>
    </location>
</feature>
<feature type="transmembrane region" description="Helical" evidence="2">
    <location>
        <begin position="84"/>
        <end position="102"/>
    </location>
</feature>
<proteinExistence type="predicted"/>
<gene>
    <name evidence="3" type="ORF">PN36_02270</name>
</gene>
<evidence type="ECO:0000313" key="4">
    <source>
        <dbReference type="Proteomes" id="UP000030428"/>
    </source>
</evidence>
<keyword evidence="4" id="KW-1185">Reference proteome</keyword>
<sequence>MKNIHIAIWLTVIFSLMGCTSKGLKISPLYANPVQAEINCAEIFHVSNRVATDKARTIDEAAHLGAFLGELITLFISRDDDKRLIGQILGGLAGAFVGNWVVMRKQRYANIENAINNETQIVTCQNESLRVENQKLKQDIEDYELQIVASKANKPSLQAQKKAVKIRYQDAKKMLAVVKNGLKEAKMQYHAHLNDDTVALKTWKTQVADLEKETKILQSHVDRLYSMIQGL</sequence>
<dbReference type="Proteomes" id="UP000030428">
    <property type="component" value="Unassembled WGS sequence"/>
</dbReference>
<comment type="caution">
    <text evidence="3">The sequence shown here is derived from an EMBL/GenBank/DDBJ whole genome shotgun (WGS) entry which is preliminary data.</text>
</comment>
<evidence type="ECO:0008006" key="5">
    <source>
        <dbReference type="Google" id="ProtNLM"/>
    </source>
</evidence>
<keyword evidence="2" id="KW-1133">Transmembrane helix</keyword>
<dbReference type="PROSITE" id="PS51257">
    <property type="entry name" value="PROKAR_LIPOPROTEIN"/>
    <property type="match status" value="1"/>
</dbReference>
<keyword evidence="2" id="KW-0812">Transmembrane</keyword>
<accession>A0A0A6P7L0</accession>
<dbReference type="AlphaFoldDB" id="A0A0A6P7L0"/>
<evidence type="ECO:0000256" key="1">
    <source>
        <dbReference type="SAM" id="Coils"/>
    </source>
</evidence>
<keyword evidence="2" id="KW-0472">Membrane</keyword>
<protein>
    <recommendedName>
        <fullName evidence="5">Lipoprotein</fullName>
    </recommendedName>
</protein>
<name>A0A0A6P7L0_9GAMM</name>
<dbReference type="EMBL" id="JSZA02000005">
    <property type="protein sequence ID" value="KHD06758.1"/>
    <property type="molecule type" value="Genomic_DNA"/>
</dbReference>
<organism evidence="3 4">
    <name type="scientific">Candidatus Thiomargarita nelsonii</name>
    <dbReference type="NCBI Taxonomy" id="1003181"/>
    <lineage>
        <taxon>Bacteria</taxon>
        <taxon>Pseudomonadati</taxon>
        <taxon>Pseudomonadota</taxon>
        <taxon>Gammaproteobacteria</taxon>
        <taxon>Thiotrichales</taxon>
        <taxon>Thiotrichaceae</taxon>
        <taxon>Thiomargarita</taxon>
    </lineage>
</organism>
<reference evidence="3 4" key="1">
    <citation type="journal article" date="2016" name="Front. Microbiol.">
        <title>Single-Cell (Meta-)Genomics of a Dimorphic Candidatus Thiomargarita nelsonii Reveals Genomic Plasticity.</title>
        <authorList>
            <person name="Flood B.E."/>
            <person name="Fliss P."/>
            <person name="Jones D.S."/>
            <person name="Dick G.J."/>
            <person name="Jain S."/>
            <person name="Kaster A.K."/>
            <person name="Winkel M."/>
            <person name="Mussmann M."/>
            <person name="Bailey J."/>
        </authorList>
    </citation>
    <scope>NUCLEOTIDE SEQUENCE [LARGE SCALE GENOMIC DNA]</scope>
    <source>
        <strain evidence="3">Hydrate Ridge</strain>
    </source>
</reference>
<evidence type="ECO:0000256" key="2">
    <source>
        <dbReference type="SAM" id="Phobius"/>
    </source>
</evidence>
<keyword evidence="1" id="KW-0175">Coiled coil</keyword>
<evidence type="ECO:0000313" key="3">
    <source>
        <dbReference type="EMBL" id="KHD06758.1"/>
    </source>
</evidence>